<proteinExistence type="predicted"/>
<evidence type="ECO:0008006" key="6">
    <source>
        <dbReference type="Google" id="ProtNLM"/>
    </source>
</evidence>
<comment type="caution">
    <text evidence="4">The sequence shown here is derived from an EMBL/GenBank/DDBJ whole genome shotgun (WGS) entry which is preliminary data.</text>
</comment>
<dbReference type="GO" id="GO:0005774">
    <property type="term" value="C:vacuolar membrane"/>
    <property type="evidence" value="ECO:0007669"/>
    <property type="project" value="TreeGrafter"/>
</dbReference>
<feature type="region of interest" description="Disordered" evidence="3">
    <location>
        <begin position="277"/>
        <end position="301"/>
    </location>
</feature>
<dbReference type="CDD" id="cd16693">
    <property type="entry name" value="mRING-H2-C3H3C2_WDR24"/>
    <property type="match status" value="1"/>
</dbReference>
<protein>
    <recommendedName>
        <fullName evidence="6">WD repeat-containing protein 24</fullName>
    </recommendedName>
</protein>
<keyword evidence="1" id="KW-0853">WD repeat</keyword>
<reference evidence="4" key="1">
    <citation type="journal article" date="2023" name="Mol. Biol. Evol.">
        <title>Third-Generation Sequencing Reveals the Adaptive Role of the Epigenome in Three Deep-Sea Polychaetes.</title>
        <authorList>
            <person name="Perez M."/>
            <person name="Aroh O."/>
            <person name="Sun Y."/>
            <person name="Lan Y."/>
            <person name="Juniper S.K."/>
            <person name="Young C.R."/>
            <person name="Angers B."/>
            <person name="Qian P.Y."/>
        </authorList>
    </citation>
    <scope>NUCLEOTIDE SEQUENCE</scope>
    <source>
        <strain evidence="4">R07B-5</strain>
    </source>
</reference>
<keyword evidence="2" id="KW-0677">Repeat</keyword>
<dbReference type="Proteomes" id="UP001209878">
    <property type="component" value="Unassembled WGS sequence"/>
</dbReference>
<dbReference type="GO" id="GO:0061700">
    <property type="term" value="C:GATOR2 complex"/>
    <property type="evidence" value="ECO:0007669"/>
    <property type="project" value="TreeGrafter"/>
</dbReference>
<dbReference type="GO" id="GO:0034198">
    <property type="term" value="P:cellular response to amino acid starvation"/>
    <property type="evidence" value="ECO:0007669"/>
    <property type="project" value="TreeGrafter"/>
</dbReference>
<feature type="region of interest" description="Disordered" evidence="3">
    <location>
        <begin position="138"/>
        <end position="208"/>
    </location>
</feature>
<feature type="compositionally biased region" description="Polar residues" evidence="3">
    <location>
        <begin position="138"/>
        <end position="154"/>
    </location>
</feature>
<evidence type="ECO:0000256" key="1">
    <source>
        <dbReference type="ARBA" id="ARBA00022574"/>
    </source>
</evidence>
<evidence type="ECO:0000313" key="4">
    <source>
        <dbReference type="EMBL" id="KAK2168594.1"/>
    </source>
</evidence>
<evidence type="ECO:0000256" key="3">
    <source>
        <dbReference type="SAM" id="MobiDB-lite"/>
    </source>
</evidence>
<dbReference type="EMBL" id="JAODUO010001222">
    <property type="protein sequence ID" value="KAK2168594.1"/>
    <property type="molecule type" value="Genomic_DNA"/>
</dbReference>
<keyword evidence="5" id="KW-1185">Reference proteome</keyword>
<feature type="compositionally biased region" description="Basic and acidic residues" evidence="3">
    <location>
        <begin position="155"/>
        <end position="190"/>
    </location>
</feature>
<evidence type="ECO:0000256" key="2">
    <source>
        <dbReference type="ARBA" id="ARBA00022737"/>
    </source>
</evidence>
<dbReference type="PANTHER" id="PTHR46200">
    <property type="entry name" value="GATOR COMPLEX PROTEIN WDR24"/>
    <property type="match status" value="1"/>
</dbReference>
<feature type="compositionally biased region" description="Polar residues" evidence="3">
    <location>
        <begin position="284"/>
        <end position="299"/>
    </location>
</feature>
<dbReference type="AlphaFoldDB" id="A0AAD9NIP3"/>
<sequence length="494" mass="55153">MFVRISCTDLWCPLVTLSHRPNKTPGGGVGGGGSSYAQRKLSSLARRAAQQQQQQQPPQHQGELQFTLVMSMLTEFAKINDEDLSMKWFVESAKRYQLTGRPMEELCEHNATVALNLKRHQVAQSWNIIKLLFSATPSTPVSGSKGISTLPSKQDTYKDTDADRGRASSEGKHLTHDARHTDTADSRDTTVADTSTGVSDEESDAQDLELVQRSGTLTYIASGMGTSNHSDFFFGDGDMDQIVYECEPFTGIQNCQDWNLPPESFQPRYDIDDTSTAPDHVTAPTVTPTCGDSPSSANESELGVSSHHVSTVAMESNIRQEILSTRPFMTQVPVWPYTQLVVDMLYYYAEQGDVQMTASVLIVLGEKLRPLVDETLQQLWLMSYIDMLGRFQLWCVANEVIKLSNHNVVTQLNQQSTTIHTNCSKCSKPQLRAGWACERCQSVINTCSICHHPVKGLYVWCQGCCHGGHLEHIREWLRRYKHCPAGCGHYCEYT</sequence>
<gene>
    <name evidence="4" type="ORF">NP493_1217g00023</name>
</gene>
<evidence type="ECO:0000313" key="5">
    <source>
        <dbReference type="Proteomes" id="UP001209878"/>
    </source>
</evidence>
<dbReference type="PANTHER" id="PTHR46200:SF1">
    <property type="entry name" value="GATOR COMPLEX PROTEIN WDR24"/>
    <property type="match status" value="1"/>
</dbReference>
<dbReference type="InterPro" id="IPR037590">
    <property type="entry name" value="WDR24"/>
</dbReference>
<organism evidence="4 5">
    <name type="scientific">Ridgeia piscesae</name>
    <name type="common">Tubeworm</name>
    <dbReference type="NCBI Taxonomy" id="27915"/>
    <lineage>
        <taxon>Eukaryota</taxon>
        <taxon>Metazoa</taxon>
        <taxon>Spiralia</taxon>
        <taxon>Lophotrochozoa</taxon>
        <taxon>Annelida</taxon>
        <taxon>Polychaeta</taxon>
        <taxon>Sedentaria</taxon>
        <taxon>Canalipalpata</taxon>
        <taxon>Sabellida</taxon>
        <taxon>Siboglinidae</taxon>
        <taxon>Ridgeia</taxon>
    </lineage>
</organism>
<name>A0AAD9NIP3_RIDPI</name>
<dbReference type="GO" id="GO:0016239">
    <property type="term" value="P:positive regulation of macroautophagy"/>
    <property type="evidence" value="ECO:0007669"/>
    <property type="project" value="TreeGrafter"/>
</dbReference>
<dbReference type="GO" id="GO:0005829">
    <property type="term" value="C:cytosol"/>
    <property type="evidence" value="ECO:0007669"/>
    <property type="project" value="TreeGrafter"/>
</dbReference>
<accession>A0AAD9NIP3</accession>
<dbReference type="GO" id="GO:1904263">
    <property type="term" value="P:positive regulation of TORC1 signaling"/>
    <property type="evidence" value="ECO:0007669"/>
    <property type="project" value="TreeGrafter"/>
</dbReference>